<evidence type="ECO:0000259" key="2">
    <source>
        <dbReference type="Pfam" id="PF14297"/>
    </source>
</evidence>
<evidence type="ECO:0000313" key="4">
    <source>
        <dbReference type="Proteomes" id="UP001302806"/>
    </source>
</evidence>
<accession>A0ABY9XVR6</accession>
<feature type="domain" description="Lin1244/Lin1753-like N-terminal" evidence="2">
    <location>
        <begin position="19"/>
        <end position="101"/>
    </location>
</feature>
<evidence type="ECO:0000256" key="1">
    <source>
        <dbReference type="SAM" id="MobiDB-lite"/>
    </source>
</evidence>
<sequence length="242" mass="28657">MARPEKNTVDYFPFICAEGKKMFYLEETYGNDGFAAFVKLLRELANTDFHYLNLSKKTTLMFLSAKCKISTETLLNIINDLVDLEKFDEVLWKENRIVWCQDFIDGIQDAYKKRNNECITYEGLLSLLISLGIRKPNKSKSKEPVNPQSKVKKIKEDKSKEDIEERKLKFSSTLEPFLTTYGKDFLNEFFKYWTEPNKSNTKFRQELEKTWSLERRLETWAKNDKNFKKAIPQKQESFSTNR</sequence>
<dbReference type="RefSeq" id="WP_415866358.1">
    <property type="nucleotide sequence ID" value="NZ_CP134537.1"/>
</dbReference>
<dbReference type="InterPro" id="IPR025400">
    <property type="entry name" value="Lin1244/Lin1753-like_N"/>
</dbReference>
<feature type="region of interest" description="Disordered" evidence="1">
    <location>
        <begin position="137"/>
        <end position="158"/>
    </location>
</feature>
<protein>
    <submittedName>
        <fullName evidence="3">DUF4373 domain-containing protein</fullName>
    </submittedName>
</protein>
<dbReference type="EMBL" id="CP134537">
    <property type="protein sequence ID" value="WNH10009.1"/>
    <property type="molecule type" value="Genomic_DNA"/>
</dbReference>
<organism evidence="3 4">
    <name type="scientific">Thalassobellus suaedae</name>
    <dbReference type="NCBI Taxonomy" id="3074124"/>
    <lineage>
        <taxon>Bacteria</taxon>
        <taxon>Pseudomonadati</taxon>
        <taxon>Bacteroidota</taxon>
        <taxon>Flavobacteriia</taxon>
        <taxon>Flavobacteriales</taxon>
        <taxon>Flavobacteriaceae</taxon>
        <taxon>Thalassobellus</taxon>
    </lineage>
</organism>
<proteinExistence type="predicted"/>
<dbReference type="Proteomes" id="UP001302806">
    <property type="component" value="Chromosome"/>
</dbReference>
<gene>
    <name evidence="3" type="ORF">RHP51_04750</name>
</gene>
<name>A0ABY9XVR6_9FLAO</name>
<reference evidence="3 4" key="1">
    <citation type="submission" date="2023-09" db="EMBL/GenBank/DDBJ databases">
        <title>Thalassobella suaedae gen. nov., sp. nov., a marine bacterium of the family Flavobacteriaceae isolated from a halophyte Suaeda japonica.</title>
        <authorList>
            <person name="Lee S.Y."/>
            <person name="Hwang C.Y."/>
        </authorList>
    </citation>
    <scope>NUCLEOTIDE SEQUENCE [LARGE SCALE GENOMIC DNA]</scope>
    <source>
        <strain evidence="3 4">HL-DH14</strain>
    </source>
</reference>
<dbReference type="Pfam" id="PF14297">
    <property type="entry name" value="Lin1244_N"/>
    <property type="match status" value="1"/>
</dbReference>
<evidence type="ECO:0000313" key="3">
    <source>
        <dbReference type="EMBL" id="WNH10009.1"/>
    </source>
</evidence>